<gene>
    <name evidence="3" type="ORF">CBM2612_P0556</name>
    <name evidence="2" type="ORF">CBM2613_P60099</name>
</gene>
<protein>
    <submittedName>
        <fullName evidence="2">Uncharacterized protein</fullName>
    </submittedName>
</protein>
<feature type="region of interest" description="Disordered" evidence="1">
    <location>
        <begin position="1"/>
        <end position="20"/>
    </location>
</feature>
<evidence type="ECO:0000313" key="2">
    <source>
        <dbReference type="EMBL" id="SOZ74712.1"/>
    </source>
</evidence>
<keyword evidence="2" id="KW-0614">Plasmid</keyword>
<evidence type="ECO:0000313" key="4">
    <source>
        <dbReference type="Proteomes" id="UP000256952"/>
    </source>
</evidence>
<name>A0A375EC86_9BURK</name>
<evidence type="ECO:0000313" key="3">
    <source>
        <dbReference type="EMBL" id="SPD49211.1"/>
    </source>
</evidence>
<feature type="region of interest" description="Disordered" evidence="1">
    <location>
        <begin position="65"/>
        <end position="97"/>
    </location>
</feature>
<feature type="compositionally biased region" description="Polar residues" evidence="1">
    <location>
        <begin position="1"/>
        <end position="17"/>
    </location>
</feature>
<geneLocation type="plasmid" evidence="3">
    <name>I</name>
</geneLocation>
<geneLocation type="plasmid" evidence="2">
    <name>CBM2613_p</name>
</geneLocation>
<dbReference type="AlphaFoldDB" id="A0A375EC86"/>
<sequence>MITLMTPNSASGSTLLPRNSRAVPRVCGPLFFRYGITPTANKLYQLVCSMGIPAEVLQWGLAGTARANPRHHRTSRPATGVEGHRGRGGADQLEGGQ</sequence>
<dbReference type="EMBL" id="LT976981">
    <property type="protein sequence ID" value="SOZ74712.1"/>
    <property type="molecule type" value="Genomic_DNA"/>
</dbReference>
<reference evidence="3 4" key="2">
    <citation type="submission" date="2018-01" db="EMBL/GenBank/DDBJ databases">
        <authorList>
            <person name="Gaut B.S."/>
            <person name="Morton B.R."/>
            <person name="Clegg M.T."/>
            <person name="Duvall M.R."/>
        </authorList>
    </citation>
    <scope>NUCLEOTIDE SEQUENCE [LARGE SCALE GENOMIC DNA]</scope>
    <source>
        <strain evidence="3">Cupriavidus taiwanensis STM 8555</strain>
        <plasmid evidence="3">I</plasmid>
        <plasmid evidence="4">Plasmid cbm2613_p</plasmid>
    </source>
</reference>
<geneLocation type="plasmid" evidence="4">
    <name>cbm2613_p</name>
</geneLocation>
<dbReference type="EMBL" id="LT984809">
    <property type="protein sequence ID" value="SPD49211.1"/>
    <property type="molecule type" value="Genomic_DNA"/>
</dbReference>
<organism evidence="2 4">
    <name type="scientific">Cupriavidus taiwanensis</name>
    <dbReference type="NCBI Taxonomy" id="164546"/>
    <lineage>
        <taxon>Bacteria</taxon>
        <taxon>Pseudomonadati</taxon>
        <taxon>Pseudomonadota</taxon>
        <taxon>Betaproteobacteria</taxon>
        <taxon>Burkholderiales</taxon>
        <taxon>Burkholderiaceae</taxon>
        <taxon>Cupriavidus</taxon>
    </lineage>
</organism>
<accession>A0A375EC86</accession>
<reference evidence="2" key="1">
    <citation type="submission" date="2018-01" db="EMBL/GenBank/DDBJ databases">
        <authorList>
            <person name="Clerissi C."/>
        </authorList>
    </citation>
    <scope>NUCLEOTIDE SEQUENCE</scope>
    <source>
        <strain evidence="2">Cupriavidus taiwanensis STM 8556</strain>
        <plasmid evidence="2">CBM2613_p</plasmid>
    </source>
</reference>
<dbReference type="Proteomes" id="UP000256952">
    <property type="component" value="Plasmid CBM2613_p"/>
</dbReference>
<proteinExistence type="predicted"/>
<evidence type="ECO:0000256" key="1">
    <source>
        <dbReference type="SAM" id="MobiDB-lite"/>
    </source>
</evidence>